<sequence length="210" mass="24462">MRDLFFLSQFQLLLWIRTFAHVGLQFLTFRLVLLEDLLGAIEVQFLHNALHHEAEFGIANAIIGIQWGQQHDFLKFIGFRFSLTNALFRGFSHNFLPFRHITAHFLHNALHYTNIDVSINNGSRGVHDAFRDAASPCRTSRFNCFQIPACLLPKLLDTFVELIIINWTREVAALLRISFIWWDTVLSIHVRGIARQSNNHKTNHEVFLHF</sequence>
<proteinExistence type="predicted"/>
<evidence type="ECO:0000256" key="1">
    <source>
        <dbReference type="SAM" id="SignalP"/>
    </source>
</evidence>
<evidence type="ECO:0000313" key="2">
    <source>
        <dbReference type="EMBL" id="MBC1173071.1"/>
    </source>
</evidence>
<organism evidence="2">
    <name type="scientific">Lutzomyia longipalpis</name>
    <name type="common">Sand fly</name>
    <dbReference type="NCBI Taxonomy" id="7200"/>
    <lineage>
        <taxon>Eukaryota</taxon>
        <taxon>Metazoa</taxon>
        <taxon>Ecdysozoa</taxon>
        <taxon>Arthropoda</taxon>
        <taxon>Hexapoda</taxon>
        <taxon>Insecta</taxon>
        <taxon>Pterygota</taxon>
        <taxon>Neoptera</taxon>
        <taxon>Endopterygota</taxon>
        <taxon>Diptera</taxon>
        <taxon>Nematocera</taxon>
        <taxon>Psychodoidea</taxon>
        <taxon>Psychodidae</taxon>
        <taxon>Lutzomyia</taxon>
        <taxon>Lutzomyia</taxon>
    </lineage>
</organism>
<feature type="signal peptide" evidence="1">
    <location>
        <begin position="1"/>
        <end position="20"/>
    </location>
</feature>
<accession>A0A7G3AFU1</accession>
<feature type="chain" id="PRO_5028870745" evidence="1">
    <location>
        <begin position="21"/>
        <end position="210"/>
    </location>
</feature>
<protein>
    <submittedName>
        <fullName evidence="2">Putative secreted protein</fullName>
    </submittedName>
</protein>
<dbReference type="EMBL" id="GITU01004368">
    <property type="protein sequence ID" value="MBC1173071.1"/>
    <property type="molecule type" value="Transcribed_RNA"/>
</dbReference>
<keyword evidence="1" id="KW-0732">Signal</keyword>
<name>A0A7G3AFU1_LUTLO</name>
<dbReference type="AlphaFoldDB" id="A0A7G3AFU1"/>
<reference evidence="2" key="1">
    <citation type="journal article" date="2020" name="BMC">
        <title>Leishmania infection induces a limited differential gene expression in the sand fly midgut.</title>
        <authorList>
            <person name="Coutinho-Abreu I.V."/>
            <person name="Serafim T.D."/>
            <person name="Meneses C."/>
            <person name="Kamhawi S."/>
            <person name="Oliveira F."/>
            <person name="Valenzuela J.G."/>
        </authorList>
    </citation>
    <scope>NUCLEOTIDE SEQUENCE</scope>
    <source>
        <strain evidence="2">Jacobina</strain>
        <tissue evidence="2">Midgut</tissue>
    </source>
</reference>